<reference evidence="1" key="1">
    <citation type="journal article" date="2024" name="Gigascience">
        <title>Chromosome-level genome of the poultry shaft louse Menopon gallinae provides insight into the host-switching and adaptive evolution of parasitic lice.</title>
        <authorList>
            <person name="Xu Y."/>
            <person name="Ma L."/>
            <person name="Liu S."/>
            <person name="Liang Y."/>
            <person name="Liu Q."/>
            <person name="He Z."/>
            <person name="Tian L."/>
            <person name="Duan Y."/>
            <person name="Cai W."/>
            <person name="Li H."/>
            <person name="Song F."/>
        </authorList>
    </citation>
    <scope>NUCLEOTIDE SEQUENCE</scope>
    <source>
        <strain evidence="1">Cailab_2023a</strain>
    </source>
</reference>
<comment type="caution">
    <text evidence="1">The sequence shown here is derived from an EMBL/GenBank/DDBJ whole genome shotgun (WGS) entry which is preliminary data.</text>
</comment>
<gene>
    <name evidence="1" type="ORF">PYX00_003981</name>
</gene>
<dbReference type="EMBL" id="JARGDH010000002">
    <property type="protein sequence ID" value="KAL0276393.1"/>
    <property type="molecule type" value="Genomic_DNA"/>
</dbReference>
<accession>A0AAW2I3V7</accession>
<dbReference type="Pfam" id="PF10154">
    <property type="entry name" value="Fy-3"/>
    <property type="match status" value="1"/>
</dbReference>
<dbReference type="GO" id="GO:0005737">
    <property type="term" value="C:cytoplasm"/>
    <property type="evidence" value="ECO:0007669"/>
    <property type="project" value="TreeGrafter"/>
</dbReference>
<dbReference type="InterPro" id="IPR019311">
    <property type="entry name" value="Fy-3"/>
</dbReference>
<name>A0AAW2I3V7_9NEOP</name>
<proteinExistence type="predicted"/>
<dbReference type="PANTHER" id="PTHR16525">
    <property type="entry name" value="PROTEIN C12ORF4"/>
    <property type="match status" value="1"/>
</dbReference>
<protein>
    <submittedName>
        <fullName evidence="1">Uncharacterized protein</fullName>
    </submittedName>
</protein>
<dbReference type="InterPro" id="IPR043472">
    <property type="entry name" value="Macro_dom-like"/>
</dbReference>
<dbReference type="PANTHER" id="PTHR16525:SF0">
    <property type="entry name" value="PROTEIN C12ORF4"/>
    <property type="match status" value="1"/>
</dbReference>
<dbReference type="SUPFAM" id="SSF52949">
    <property type="entry name" value="Macro domain-like"/>
    <property type="match status" value="1"/>
</dbReference>
<sequence length="548" mass="61530">MARGQVDENKVGIEKIFNFTLPIASANGDYLLRLPVRIPTNEPIKEYTHRVMQAFQIPYHIFDDLNASLKQFIDEETVKYYDGIAERDLQDFKSDNFDIDELVKFWEKLFKNETVEYSEPVGTTDEELFSTVYHKLVHSPALESILQEEHAYAVTAGSAEAKRKKHISDLAEKQNNEMAVAVKGLHTKVSEKDINDLAAKHFEEHNLAAGRLNSEVEALHAMQRKQYRTWLMSVFEQQAIYSSPLNSPATGRTPESNVFNVNQNSSPWPALEESFTIHLGSQMKQMHNIRILSADVLDFCRIRFEADGITDVEPQRLETALALYSSGLSGIVLLNDVGPLDGFSGLAKDFAEVCQQTTEFHFPTFDDQLQAVKAQVTEAVAWRSKKSKELIDSQQVKRSTTSKNLQTGDMYITKHSNLSQVHVVFHMLVDDSLKSGDINSRHPVILGLRNVLKTAASYDVTTITLPLLLTHEMTEDMTVAWCSKRAELVFKCVKGFMIETAGAGGAELHNLQFLVPTGISPEVFSTLATMLPSIFRVSNPLVLKTSAK</sequence>
<evidence type="ECO:0000313" key="1">
    <source>
        <dbReference type="EMBL" id="KAL0276393.1"/>
    </source>
</evidence>
<dbReference type="AlphaFoldDB" id="A0AAW2I3V7"/>
<organism evidence="1">
    <name type="scientific">Menopon gallinae</name>
    <name type="common">poultry shaft louse</name>
    <dbReference type="NCBI Taxonomy" id="328185"/>
    <lineage>
        <taxon>Eukaryota</taxon>
        <taxon>Metazoa</taxon>
        <taxon>Ecdysozoa</taxon>
        <taxon>Arthropoda</taxon>
        <taxon>Hexapoda</taxon>
        <taxon>Insecta</taxon>
        <taxon>Pterygota</taxon>
        <taxon>Neoptera</taxon>
        <taxon>Paraneoptera</taxon>
        <taxon>Psocodea</taxon>
        <taxon>Troctomorpha</taxon>
        <taxon>Phthiraptera</taxon>
        <taxon>Amblycera</taxon>
        <taxon>Menoponidae</taxon>
        <taxon>Menopon</taxon>
    </lineage>
</organism>